<dbReference type="InterPro" id="IPR017261">
    <property type="entry name" value="DNA_mismatch_repair_MutS/MSH"/>
</dbReference>
<evidence type="ECO:0000259" key="5">
    <source>
        <dbReference type="SMART" id="SM00533"/>
    </source>
</evidence>
<dbReference type="FunFam" id="1.10.1420.10:FF:000008">
    <property type="entry name" value="MutS homolog 5 (E. coli)"/>
    <property type="match status" value="1"/>
</dbReference>
<dbReference type="InterPro" id="IPR036187">
    <property type="entry name" value="DNA_mismatch_repair_MutS_sf"/>
</dbReference>
<dbReference type="GO" id="GO:0005524">
    <property type="term" value="F:ATP binding"/>
    <property type="evidence" value="ECO:0007669"/>
    <property type="project" value="UniProtKB-KW"/>
</dbReference>
<dbReference type="GO" id="GO:0005634">
    <property type="term" value="C:nucleus"/>
    <property type="evidence" value="ECO:0007669"/>
    <property type="project" value="TreeGrafter"/>
</dbReference>
<evidence type="ECO:0000313" key="7">
    <source>
        <dbReference type="EMBL" id="GFU46082.1"/>
    </source>
</evidence>
<dbReference type="PANTHER" id="PTHR11361">
    <property type="entry name" value="DNA MISMATCH REPAIR PROTEIN MUTS FAMILY MEMBER"/>
    <property type="match status" value="1"/>
</dbReference>
<evidence type="ECO:0000256" key="3">
    <source>
        <dbReference type="ARBA" id="ARBA00022840"/>
    </source>
</evidence>
<keyword evidence="4" id="KW-0238">DNA-binding</keyword>
<feature type="domain" description="DNA mismatch repair protein MutS core" evidence="5">
    <location>
        <begin position="255"/>
        <end position="574"/>
    </location>
</feature>
<keyword evidence="3" id="KW-0067">ATP-binding</keyword>
<evidence type="ECO:0000259" key="6">
    <source>
        <dbReference type="SMART" id="SM00534"/>
    </source>
</evidence>
<reference evidence="7" key="1">
    <citation type="submission" date="2020-08" db="EMBL/GenBank/DDBJ databases">
        <title>Multicomponent nature underlies the extraordinary mechanical properties of spider dragline silk.</title>
        <authorList>
            <person name="Kono N."/>
            <person name="Nakamura H."/>
            <person name="Mori M."/>
            <person name="Yoshida Y."/>
            <person name="Ohtoshi R."/>
            <person name="Malay A.D."/>
            <person name="Moran D.A.P."/>
            <person name="Tomita M."/>
            <person name="Numata K."/>
            <person name="Arakawa K."/>
        </authorList>
    </citation>
    <scope>NUCLEOTIDE SEQUENCE</scope>
</reference>
<proteinExistence type="inferred from homology"/>
<dbReference type="GO" id="GO:0051026">
    <property type="term" value="P:chiasma assembly"/>
    <property type="evidence" value="ECO:0007669"/>
    <property type="project" value="TreeGrafter"/>
</dbReference>
<dbReference type="SMART" id="SM00534">
    <property type="entry name" value="MUTSac"/>
    <property type="match status" value="1"/>
</dbReference>
<accession>A0A8X6QYM5</accession>
<evidence type="ECO:0000313" key="8">
    <source>
        <dbReference type="Proteomes" id="UP000887013"/>
    </source>
</evidence>
<dbReference type="GO" id="GO:0140664">
    <property type="term" value="F:ATP-dependent DNA damage sensor activity"/>
    <property type="evidence" value="ECO:0007669"/>
    <property type="project" value="InterPro"/>
</dbReference>
<name>A0A8X6QYM5_NEPPI</name>
<feature type="domain" description="DNA mismatch repair proteins mutS family" evidence="6">
    <location>
        <begin position="590"/>
        <end position="778"/>
    </location>
</feature>
<keyword evidence="8" id="KW-1185">Reference proteome</keyword>
<gene>
    <name evidence="7" type="primary">MSH5</name>
    <name evidence="7" type="ORF">NPIL_160341</name>
</gene>
<dbReference type="Gene3D" id="1.10.1420.10">
    <property type="match status" value="1"/>
</dbReference>
<evidence type="ECO:0000256" key="4">
    <source>
        <dbReference type="ARBA" id="ARBA00023125"/>
    </source>
</evidence>
<dbReference type="InterPro" id="IPR000432">
    <property type="entry name" value="DNA_mismatch_repair_MutS_C"/>
</dbReference>
<dbReference type="EMBL" id="BMAW01086107">
    <property type="protein sequence ID" value="GFU46082.1"/>
    <property type="molecule type" value="Genomic_DNA"/>
</dbReference>
<dbReference type="Proteomes" id="UP000887013">
    <property type="component" value="Unassembled WGS sequence"/>
</dbReference>
<dbReference type="GO" id="GO:0006298">
    <property type="term" value="P:mismatch repair"/>
    <property type="evidence" value="ECO:0007669"/>
    <property type="project" value="InterPro"/>
</dbReference>
<dbReference type="Gene3D" id="3.40.50.300">
    <property type="entry name" value="P-loop containing nucleotide triphosphate hydrolases"/>
    <property type="match status" value="1"/>
</dbReference>
<dbReference type="SUPFAM" id="SSF48334">
    <property type="entry name" value="DNA repair protein MutS, domain III"/>
    <property type="match status" value="1"/>
</dbReference>
<dbReference type="PANTHER" id="PTHR11361:SF20">
    <property type="entry name" value="MUTS PROTEIN HOMOLOG 5"/>
    <property type="match status" value="1"/>
</dbReference>
<dbReference type="InterPro" id="IPR007696">
    <property type="entry name" value="DNA_mismatch_repair_MutS_core"/>
</dbReference>
<dbReference type="Pfam" id="PF00488">
    <property type="entry name" value="MutS_V"/>
    <property type="match status" value="1"/>
</dbReference>
<dbReference type="Pfam" id="PF05190">
    <property type="entry name" value="MutS_IV"/>
    <property type="match status" value="1"/>
</dbReference>
<dbReference type="PIRSF" id="PIRSF037677">
    <property type="entry name" value="DNA_mis_repair_Msh6"/>
    <property type="match status" value="1"/>
</dbReference>
<protein>
    <submittedName>
        <fullName evidence="7">MutS protein homolog 5</fullName>
    </submittedName>
</protein>
<dbReference type="SMART" id="SM00533">
    <property type="entry name" value="MUTSd"/>
    <property type="match status" value="1"/>
</dbReference>
<dbReference type="InterPro" id="IPR007861">
    <property type="entry name" value="DNA_mismatch_repair_MutS_clamp"/>
</dbReference>
<comment type="caution">
    <text evidence="7">The sequence shown here is derived from an EMBL/GenBank/DDBJ whole genome shotgun (WGS) entry which is preliminary data.</text>
</comment>
<dbReference type="OrthoDB" id="29596at2759"/>
<evidence type="ECO:0000256" key="1">
    <source>
        <dbReference type="ARBA" id="ARBA00006271"/>
    </source>
</evidence>
<keyword evidence="2" id="KW-0547">Nucleotide-binding</keyword>
<organism evidence="7 8">
    <name type="scientific">Nephila pilipes</name>
    <name type="common">Giant wood spider</name>
    <name type="synonym">Nephila maculata</name>
    <dbReference type="NCBI Taxonomy" id="299642"/>
    <lineage>
        <taxon>Eukaryota</taxon>
        <taxon>Metazoa</taxon>
        <taxon>Ecdysozoa</taxon>
        <taxon>Arthropoda</taxon>
        <taxon>Chelicerata</taxon>
        <taxon>Arachnida</taxon>
        <taxon>Araneae</taxon>
        <taxon>Araneomorphae</taxon>
        <taxon>Entelegynae</taxon>
        <taxon>Araneoidea</taxon>
        <taxon>Nephilidae</taxon>
        <taxon>Nephila</taxon>
    </lineage>
</organism>
<dbReference type="InterPro" id="IPR045076">
    <property type="entry name" value="MutS"/>
</dbReference>
<evidence type="ECO:0000256" key="2">
    <source>
        <dbReference type="ARBA" id="ARBA00022741"/>
    </source>
</evidence>
<sequence>MSSSSHLEKKFLSTSESFRNIASKEGHIEKNTEFSTETDEDVTPLVVLSVIFQGHKIGGAFYDLDTCHLYLLPDHVDTAPSYSVLKLFLKQAEPCAIVTSCRTDENILNILREINNINRSPESSITTSFISPIQKNRLHLLPGIDFALEACKHKLRNLELHNYPQNMNDAERKIYFSSLIDFTNMCMVKAAGGLLKFIESNPFGPRLDVDSKIVSSISTLTLKNVVNIDENSFRSLQIFQEERHPSVYKSSSGIKEGLSLYGICNKCKSSIGKKELKRWFLLPSNDLNLLGDRQAAVKYFVSSKNSDVMSALQGSLKHIKFMPRIVTRMKTAQASMNDWMSLYKTAYHAMLIGEICRTRASSLEIFKQISSTFSTDLFRIASLLNKIIDFEEYARQNHFVVKPGVDSKLDKMKRTYHGLPDFMTQVAYQELQDLSQEVEQCSVIYLPQLGYLLAIPATDRMKETKDYSIPNLRFMFIVNDIVHYKSANTKKLDALLGDTLCDIYDKETQIMHKLQDVILEMKHVLIGVMEYAAVLDCLIALAVTAKEYNWVQPEILNNGELAVLKGRHPLQEMCVASFVANDIYSGGPESKIKILTGPNSSGKSIYLTQIALIAFMAHIGSFVPAQKAKIPTLDCIFICMYAVESVSLNLSGFLISLNQFSAALNNATKNSLVIVDEFGKDTESESGLALLTASLNFWIEKGSVSPHIFLATHFLSLSSFFSECPLVKFQTMDIIENDDLVFLYQLVEGAATSSLASFTALRAGLSKKIVDRNLQIAKTLKSREPVLPEESSFVHDKMKRYQTIFEKFSELDVQTDDLQEFLLFVKAMAEK</sequence>
<dbReference type="GO" id="GO:0030983">
    <property type="term" value="F:mismatched DNA binding"/>
    <property type="evidence" value="ECO:0007669"/>
    <property type="project" value="InterPro"/>
</dbReference>
<dbReference type="AlphaFoldDB" id="A0A8X6QYM5"/>
<dbReference type="SUPFAM" id="SSF52540">
    <property type="entry name" value="P-loop containing nucleoside triphosphate hydrolases"/>
    <property type="match status" value="1"/>
</dbReference>
<dbReference type="Pfam" id="PF05192">
    <property type="entry name" value="MutS_III"/>
    <property type="match status" value="1"/>
</dbReference>
<dbReference type="InterPro" id="IPR027417">
    <property type="entry name" value="P-loop_NTPase"/>
</dbReference>
<comment type="similarity">
    <text evidence="1">Belongs to the DNA mismatch repair MutS family.</text>
</comment>